<dbReference type="Gene3D" id="3.40.50.300">
    <property type="entry name" value="P-loop containing nucleotide triphosphate hydrolases"/>
    <property type="match status" value="1"/>
</dbReference>
<dbReference type="GO" id="GO:0016301">
    <property type="term" value="F:kinase activity"/>
    <property type="evidence" value="ECO:0007669"/>
    <property type="project" value="UniProtKB-KW"/>
</dbReference>
<dbReference type="RefSeq" id="WP_137246255.1">
    <property type="nucleotide sequence ID" value="NZ_SZQA01000004.1"/>
</dbReference>
<dbReference type="AlphaFoldDB" id="A0A4U3MMY5"/>
<comment type="caution">
    <text evidence="1">The sequence shown here is derived from an EMBL/GenBank/DDBJ whole genome shotgun (WGS) entry which is preliminary data.</text>
</comment>
<proteinExistence type="predicted"/>
<dbReference type="Proteomes" id="UP000308705">
    <property type="component" value="Unassembled WGS sequence"/>
</dbReference>
<evidence type="ECO:0000313" key="2">
    <source>
        <dbReference type="Proteomes" id="UP000308705"/>
    </source>
</evidence>
<organism evidence="1 2">
    <name type="scientific">Herbidospora galbida</name>
    <dbReference type="NCBI Taxonomy" id="2575442"/>
    <lineage>
        <taxon>Bacteria</taxon>
        <taxon>Bacillati</taxon>
        <taxon>Actinomycetota</taxon>
        <taxon>Actinomycetes</taxon>
        <taxon>Streptosporangiales</taxon>
        <taxon>Streptosporangiaceae</taxon>
        <taxon>Herbidospora</taxon>
    </lineage>
</organism>
<sequence length="205" mass="23021">MGVRPVSVEGLVAELVETISDRSGWVRVAVDGADAARPWELADRVAEGLRVRRNVLRVSAKDFLRPASLRYEFGRHDPDSYYDGWLDVKGLTREVLQPLEPGGTGRVIPSLWDPVRDRATRAPYQVLPENAVVVVDGPLLLGQGLPFDFSVHLSLSKRALERRTEEQWTLPAFERYADEVRPQDWADVVVRADDSRHLALVESDA</sequence>
<reference evidence="1 2" key="1">
    <citation type="submission" date="2019-04" db="EMBL/GenBank/DDBJ databases">
        <title>Herbidospora sp. NEAU-GS14.nov., a novel actinomycete isolated from soil.</title>
        <authorList>
            <person name="Han L."/>
        </authorList>
    </citation>
    <scope>NUCLEOTIDE SEQUENCE [LARGE SCALE GENOMIC DNA]</scope>
    <source>
        <strain evidence="1 2">NEAU-GS14</strain>
    </source>
</reference>
<name>A0A4U3MMY5_9ACTN</name>
<dbReference type="EMBL" id="SZQA01000004">
    <property type="protein sequence ID" value="TKK90209.1"/>
    <property type="molecule type" value="Genomic_DNA"/>
</dbReference>
<keyword evidence="2" id="KW-1185">Reference proteome</keyword>
<dbReference type="InterPro" id="IPR027417">
    <property type="entry name" value="P-loop_NTPase"/>
</dbReference>
<evidence type="ECO:0000313" key="1">
    <source>
        <dbReference type="EMBL" id="TKK90209.1"/>
    </source>
</evidence>
<dbReference type="OrthoDB" id="572586at2"/>
<keyword evidence="1" id="KW-0808">Transferase</keyword>
<protein>
    <submittedName>
        <fullName evidence="1">Uridine kinase</fullName>
    </submittedName>
</protein>
<gene>
    <name evidence="1" type="ORF">FDA94_07275</name>
</gene>
<keyword evidence="1" id="KW-0418">Kinase</keyword>
<accession>A0A4U3MMY5</accession>